<comment type="caution">
    <text evidence="1">The sequence shown here is derived from an EMBL/GenBank/DDBJ whole genome shotgun (WGS) entry which is preliminary data.</text>
</comment>
<accession>A0A4E0QUC8</accession>
<gene>
    <name evidence="1" type="ORF">D915_010908</name>
</gene>
<evidence type="ECO:0000313" key="1">
    <source>
        <dbReference type="EMBL" id="THD18533.1"/>
    </source>
</evidence>
<protein>
    <submittedName>
        <fullName evidence="1">Uncharacterized protein</fullName>
    </submittedName>
</protein>
<evidence type="ECO:0000313" key="2">
    <source>
        <dbReference type="Proteomes" id="UP000230066"/>
    </source>
</evidence>
<keyword evidence="2" id="KW-1185">Reference proteome</keyword>
<dbReference type="AlphaFoldDB" id="A0A4E0QUC8"/>
<reference evidence="1" key="1">
    <citation type="submission" date="2019-03" db="EMBL/GenBank/DDBJ databases">
        <title>Improved annotation for the trematode Fasciola hepatica.</title>
        <authorList>
            <person name="Choi Y.-J."/>
            <person name="Martin J."/>
            <person name="Mitreva M."/>
        </authorList>
    </citation>
    <scope>NUCLEOTIDE SEQUENCE [LARGE SCALE GENOMIC DNA]</scope>
</reference>
<sequence>MSFCPWIRNSNWVTLDVMRTFKIDTNFSDVCLSTSATNFNQMIQKGLNMEQCSKKELRKLMPNSRLFTHWFPGLPSFRVHVHIWLNGSEQKNVEENIENLFTECIDNLERATVLRVDLRGSLEIQCQPSDRDKEFIIPCSNEDEQNSSFPVSSAWITRLSETISEGTTSKYNSATWNRKFLIWMILSFFMLC</sequence>
<dbReference type="Proteomes" id="UP000230066">
    <property type="component" value="Unassembled WGS sequence"/>
</dbReference>
<organism evidence="1 2">
    <name type="scientific">Fasciola hepatica</name>
    <name type="common">Liver fluke</name>
    <dbReference type="NCBI Taxonomy" id="6192"/>
    <lineage>
        <taxon>Eukaryota</taxon>
        <taxon>Metazoa</taxon>
        <taxon>Spiralia</taxon>
        <taxon>Lophotrochozoa</taxon>
        <taxon>Platyhelminthes</taxon>
        <taxon>Trematoda</taxon>
        <taxon>Digenea</taxon>
        <taxon>Plagiorchiida</taxon>
        <taxon>Echinostomata</taxon>
        <taxon>Echinostomatoidea</taxon>
        <taxon>Fasciolidae</taxon>
        <taxon>Fasciola</taxon>
    </lineage>
</organism>
<proteinExistence type="predicted"/>
<name>A0A4E0QUC8_FASHE</name>
<dbReference type="EMBL" id="JXXN02010311">
    <property type="protein sequence ID" value="THD18533.1"/>
    <property type="molecule type" value="Genomic_DNA"/>
</dbReference>